<reference evidence="2 3" key="1">
    <citation type="submission" date="2021-06" db="EMBL/GenBank/DDBJ databases">
        <authorList>
            <person name="Palmer J.M."/>
        </authorList>
    </citation>
    <scope>NUCLEOTIDE SEQUENCE [LARGE SCALE GENOMIC DNA]</scope>
    <source>
        <strain evidence="3">if_2019</strain>
        <tissue evidence="2">Muscle</tissue>
    </source>
</reference>
<sequence length="123" mass="13305">MSDHPGEGESQAWKLQLRRMEAFSDQLSNSRRKEEKQKEGGLEAGDGGRDMALEVNGGGDVALEASCVGTLETYSTGTLETWSTGTREASGGEGLDFDRSKRALCGEPMSRPLPGQWTGRTHE</sequence>
<keyword evidence="3" id="KW-1185">Reference proteome</keyword>
<evidence type="ECO:0000313" key="3">
    <source>
        <dbReference type="Proteomes" id="UP001482620"/>
    </source>
</evidence>
<feature type="region of interest" description="Disordered" evidence="1">
    <location>
        <begin position="82"/>
        <end position="123"/>
    </location>
</feature>
<evidence type="ECO:0000313" key="2">
    <source>
        <dbReference type="EMBL" id="MEQ2252507.1"/>
    </source>
</evidence>
<protein>
    <submittedName>
        <fullName evidence="2">Uncharacterized protein</fullName>
    </submittedName>
</protein>
<gene>
    <name evidence="2" type="ORF">ILYODFUR_022439</name>
</gene>
<dbReference type="Proteomes" id="UP001482620">
    <property type="component" value="Unassembled WGS sequence"/>
</dbReference>
<accession>A0ABV0V6W3</accession>
<feature type="compositionally biased region" description="Basic and acidic residues" evidence="1">
    <location>
        <begin position="31"/>
        <end position="51"/>
    </location>
</feature>
<evidence type="ECO:0000256" key="1">
    <source>
        <dbReference type="SAM" id="MobiDB-lite"/>
    </source>
</evidence>
<comment type="caution">
    <text evidence="2">The sequence shown here is derived from an EMBL/GenBank/DDBJ whole genome shotgun (WGS) entry which is preliminary data.</text>
</comment>
<name>A0ABV0V6W3_9TELE</name>
<feature type="region of interest" description="Disordered" evidence="1">
    <location>
        <begin position="24"/>
        <end position="51"/>
    </location>
</feature>
<dbReference type="EMBL" id="JAHRIQ010095158">
    <property type="protein sequence ID" value="MEQ2252507.1"/>
    <property type="molecule type" value="Genomic_DNA"/>
</dbReference>
<organism evidence="2 3">
    <name type="scientific">Ilyodon furcidens</name>
    <name type="common">goldbreast splitfin</name>
    <dbReference type="NCBI Taxonomy" id="33524"/>
    <lineage>
        <taxon>Eukaryota</taxon>
        <taxon>Metazoa</taxon>
        <taxon>Chordata</taxon>
        <taxon>Craniata</taxon>
        <taxon>Vertebrata</taxon>
        <taxon>Euteleostomi</taxon>
        <taxon>Actinopterygii</taxon>
        <taxon>Neopterygii</taxon>
        <taxon>Teleostei</taxon>
        <taxon>Neoteleostei</taxon>
        <taxon>Acanthomorphata</taxon>
        <taxon>Ovalentaria</taxon>
        <taxon>Atherinomorphae</taxon>
        <taxon>Cyprinodontiformes</taxon>
        <taxon>Goodeidae</taxon>
        <taxon>Ilyodon</taxon>
    </lineage>
</organism>
<proteinExistence type="predicted"/>